<dbReference type="PRINTS" id="PR00419">
    <property type="entry name" value="ADXRDTASE"/>
</dbReference>
<dbReference type="Gene3D" id="3.90.660.50">
    <property type="match status" value="1"/>
</dbReference>
<gene>
    <name evidence="1" type="ORF">DF223_13460</name>
</gene>
<proteinExistence type="predicted"/>
<dbReference type="Proteomes" id="UP000244962">
    <property type="component" value="Unassembled WGS sequence"/>
</dbReference>
<dbReference type="Gene3D" id="3.50.50.60">
    <property type="entry name" value="FAD/NAD(P)-binding domain"/>
    <property type="match status" value="2"/>
</dbReference>
<comment type="caution">
    <text evidence="1">The sequence shown here is derived from an EMBL/GenBank/DDBJ whole genome shotgun (WGS) entry which is preliminary data.</text>
</comment>
<dbReference type="SUPFAM" id="SSF51905">
    <property type="entry name" value="FAD/NAD(P)-binding domain"/>
    <property type="match status" value="1"/>
</dbReference>
<reference evidence="2" key="1">
    <citation type="submission" date="2018-04" db="EMBL/GenBank/DDBJ databases">
        <authorList>
            <person name="Liu S."/>
            <person name="Wang Z."/>
            <person name="Li J."/>
        </authorList>
    </citation>
    <scope>NUCLEOTIDE SEQUENCE [LARGE SCALE GENOMIC DNA]</scope>
    <source>
        <strain evidence="2">622</strain>
    </source>
</reference>
<protein>
    <submittedName>
        <fullName evidence="1">Dehydrogenase</fullName>
    </submittedName>
</protein>
<keyword evidence="2" id="KW-1185">Reference proteome</keyword>
<dbReference type="InterPro" id="IPR036188">
    <property type="entry name" value="FAD/NAD-bd_sf"/>
</dbReference>
<dbReference type="PANTHER" id="PTHR10668">
    <property type="entry name" value="PHYTOENE DEHYDROGENASE"/>
    <property type="match status" value="1"/>
</dbReference>
<organism evidence="1 2">
    <name type="scientific">Mycetocola zhujimingii</name>
    <dbReference type="NCBI Taxonomy" id="2079792"/>
    <lineage>
        <taxon>Bacteria</taxon>
        <taxon>Bacillati</taxon>
        <taxon>Actinomycetota</taxon>
        <taxon>Actinomycetes</taxon>
        <taxon>Micrococcales</taxon>
        <taxon>Microbacteriaceae</taxon>
        <taxon>Mycetocola</taxon>
    </lineage>
</organism>
<dbReference type="Pfam" id="PF13450">
    <property type="entry name" value="NAD_binding_8"/>
    <property type="match status" value="1"/>
</dbReference>
<accession>A0A2U1TB15</accession>
<name>A0A2U1TB15_9MICO</name>
<dbReference type="EMBL" id="QEFB01000017">
    <property type="protein sequence ID" value="PWC06087.1"/>
    <property type="molecule type" value="Genomic_DNA"/>
</dbReference>
<dbReference type="AlphaFoldDB" id="A0A2U1TB15"/>
<evidence type="ECO:0000313" key="2">
    <source>
        <dbReference type="Proteomes" id="UP000244962"/>
    </source>
</evidence>
<sequence length="492" mass="52118">MSEPDAIVVGAGPNGLAAAVTLARAGLSVRVYERADTIGGGSRTSEATLPGFRHDTCSAVHPMALASEFFSRFGLTDRIPFALPELSYAQPLDSGRAGLAWHSLDRTVEDLGRDGASWRQLFEPLVSHGSSVAGFVGSSLLRVPKHPITMARFGLRALEQGSPLWNVRWHDDAAPALLTGVLAHAIRPLPSLAPTAAGLVLATLAHAEGWPVPIGGSQSIVDAMAADVTAHGGEIITGSEVTHLRELPPARAVLLDTSARGLVKIAGNRLPAGYARRLGKFRYGNAVAKVDFALSGPVPWANETLREAGTLHLGGTREEIATAEHDVANGRHPSNPYVLVSQPSVFDSTRAPEGQHTLWAYTHVPAGSTEDRTEAIIRQIERFAPGFRDLILASAHKSAVEYESYNPNYVGGDISAGDVDMLQLVARPTLSLNPWRTPLAGLYLCSSSTPPGPGVHGMPGWNAALLALRDRFGITTAPSLSPTPDQLLGRQP</sequence>
<dbReference type="PANTHER" id="PTHR10668:SF105">
    <property type="entry name" value="DEHYDROGENASE-RELATED"/>
    <property type="match status" value="1"/>
</dbReference>
<evidence type="ECO:0000313" key="1">
    <source>
        <dbReference type="EMBL" id="PWC06087.1"/>
    </source>
</evidence>